<dbReference type="PANTHER" id="PTHR30582">
    <property type="entry name" value="L,D-TRANSPEPTIDASE"/>
    <property type="match status" value="1"/>
</dbReference>
<protein>
    <recommendedName>
        <fullName evidence="11">L,D-TPase catalytic domain-containing protein</fullName>
    </recommendedName>
</protein>
<evidence type="ECO:0000256" key="6">
    <source>
        <dbReference type="ARBA" id="ARBA00023316"/>
    </source>
</evidence>
<gene>
    <name evidence="12" type="ORF">BE21_46645</name>
</gene>
<keyword evidence="10" id="KW-0472">Membrane</keyword>
<evidence type="ECO:0000313" key="12">
    <source>
        <dbReference type="EMBL" id="KYG04464.1"/>
    </source>
</evidence>
<evidence type="ECO:0000313" key="13">
    <source>
        <dbReference type="Proteomes" id="UP000075502"/>
    </source>
</evidence>
<dbReference type="GO" id="GO:0005576">
    <property type="term" value="C:extracellular region"/>
    <property type="evidence" value="ECO:0007669"/>
    <property type="project" value="TreeGrafter"/>
</dbReference>
<dbReference type="Proteomes" id="UP000075502">
    <property type="component" value="Unassembled WGS sequence"/>
</dbReference>
<evidence type="ECO:0000256" key="7">
    <source>
        <dbReference type="PROSITE-ProRule" id="PRU01373"/>
    </source>
</evidence>
<keyword evidence="10" id="KW-1133">Transmembrane helix</keyword>
<dbReference type="GO" id="GO:0008360">
    <property type="term" value="P:regulation of cell shape"/>
    <property type="evidence" value="ECO:0007669"/>
    <property type="project" value="UniProtKB-UniRule"/>
</dbReference>
<dbReference type="GO" id="GO:0071972">
    <property type="term" value="F:peptidoglycan L,D-transpeptidase activity"/>
    <property type="evidence" value="ECO:0007669"/>
    <property type="project" value="TreeGrafter"/>
</dbReference>
<evidence type="ECO:0000256" key="8">
    <source>
        <dbReference type="SAM" id="Coils"/>
    </source>
</evidence>
<reference evidence="12 13" key="1">
    <citation type="submission" date="2014-02" db="EMBL/GenBank/DDBJ databases">
        <title>The small core and large imbalanced accessory genome model reveals a collaborative survival strategy of Sorangium cellulosum strains in nature.</title>
        <authorList>
            <person name="Han K."/>
            <person name="Peng R."/>
            <person name="Blom J."/>
            <person name="Li Y.-Z."/>
        </authorList>
    </citation>
    <scope>NUCLEOTIDE SEQUENCE [LARGE SCALE GENOMIC DNA]</scope>
    <source>
        <strain evidence="12 13">So0007-03</strain>
    </source>
</reference>
<dbReference type="PANTHER" id="PTHR30582:SF2">
    <property type="entry name" value="L,D-TRANSPEPTIDASE YCIB-RELATED"/>
    <property type="match status" value="1"/>
</dbReference>
<evidence type="ECO:0000256" key="10">
    <source>
        <dbReference type="SAM" id="Phobius"/>
    </source>
</evidence>
<dbReference type="InterPro" id="IPR038063">
    <property type="entry name" value="Transpep_catalytic_dom"/>
</dbReference>
<feature type="region of interest" description="Disordered" evidence="9">
    <location>
        <begin position="1"/>
        <end position="49"/>
    </location>
</feature>
<dbReference type="GO" id="GO:0018104">
    <property type="term" value="P:peptidoglycan-protein cross-linking"/>
    <property type="evidence" value="ECO:0007669"/>
    <property type="project" value="TreeGrafter"/>
</dbReference>
<evidence type="ECO:0000256" key="1">
    <source>
        <dbReference type="ARBA" id="ARBA00004752"/>
    </source>
</evidence>
<dbReference type="InterPro" id="IPR050979">
    <property type="entry name" value="LD-transpeptidase"/>
</dbReference>
<name>A0A150TIE1_SORCE</name>
<keyword evidence="5 7" id="KW-0573">Peptidoglycan synthesis</keyword>
<keyword evidence="10" id="KW-0812">Transmembrane</keyword>
<comment type="similarity">
    <text evidence="2">Belongs to the YkuD family.</text>
</comment>
<dbReference type="AlphaFoldDB" id="A0A150TIE1"/>
<feature type="coiled-coil region" evidence="8">
    <location>
        <begin position="251"/>
        <end position="283"/>
    </location>
</feature>
<evidence type="ECO:0000256" key="2">
    <source>
        <dbReference type="ARBA" id="ARBA00005992"/>
    </source>
</evidence>
<feature type="compositionally biased region" description="Low complexity" evidence="9">
    <location>
        <begin position="90"/>
        <end position="123"/>
    </location>
</feature>
<proteinExistence type="inferred from homology"/>
<dbReference type="GO" id="GO:0016740">
    <property type="term" value="F:transferase activity"/>
    <property type="evidence" value="ECO:0007669"/>
    <property type="project" value="UniProtKB-KW"/>
</dbReference>
<feature type="active site" description="Proton donor/acceptor" evidence="7">
    <location>
        <position position="585"/>
    </location>
</feature>
<dbReference type="GO" id="GO:0071555">
    <property type="term" value="P:cell wall organization"/>
    <property type="evidence" value="ECO:0007669"/>
    <property type="project" value="UniProtKB-UniRule"/>
</dbReference>
<evidence type="ECO:0000256" key="4">
    <source>
        <dbReference type="ARBA" id="ARBA00022960"/>
    </source>
</evidence>
<organism evidence="12 13">
    <name type="scientific">Sorangium cellulosum</name>
    <name type="common">Polyangium cellulosum</name>
    <dbReference type="NCBI Taxonomy" id="56"/>
    <lineage>
        <taxon>Bacteria</taxon>
        <taxon>Pseudomonadati</taxon>
        <taxon>Myxococcota</taxon>
        <taxon>Polyangia</taxon>
        <taxon>Polyangiales</taxon>
        <taxon>Polyangiaceae</taxon>
        <taxon>Sorangium</taxon>
    </lineage>
</organism>
<dbReference type="Gene3D" id="2.40.440.10">
    <property type="entry name" value="L,D-transpeptidase catalytic domain-like"/>
    <property type="match status" value="1"/>
</dbReference>
<feature type="active site" description="Nucleophile" evidence="7">
    <location>
        <position position="601"/>
    </location>
</feature>
<dbReference type="CDD" id="cd16913">
    <property type="entry name" value="YkuD_like"/>
    <property type="match status" value="1"/>
</dbReference>
<accession>A0A150TIE1</accession>
<feature type="region of interest" description="Disordered" evidence="9">
    <location>
        <begin position="70"/>
        <end position="137"/>
    </location>
</feature>
<keyword evidence="4 7" id="KW-0133">Cell shape</keyword>
<evidence type="ECO:0000256" key="9">
    <source>
        <dbReference type="SAM" id="MobiDB-lite"/>
    </source>
</evidence>
<dbReference type="Pfam" id="PF03734">
    <property type="entry name" value="YkuD"/>
    <property type="match status" value="1"/>
</dbReference>
<evidence type="ECO:0000259" key="11">
    <source>
        <dbReference type="PROSITE" id="PS52029"/>
    </source>
</evidence>
<keyword evidence="8" id="KW-0175">Coiled coil</keyword>
<feature type="transmembrane region" description="Helical" evidence="10">
    <location>
        <begin position="50"/>
        <end position="70"/>
    </location>
</feature>
<evidence type="ECO:0000256" key="3">
    <source>
        <dbReference type="ARBA" id="ARBA00022679"/>
    </source>
</evidence>
<sequence>MNRSQAPRPRGQNDPARSHGSGNVRTGGARKPQPAPDPGRSAGGAARSSLVSSALGFIAAAAFAGTAAWASGCQGEAPPGPSTEGKSPPERTSSLPRPSPTSSARAIASADAPKEAPSAAPSAAPEPPAPDKPYTGPLLGSIVPQAAVYPTMEFSKQRLGYIRLGSKVPVDPKPIKGGSCAKGWYRLLDGGYVCGRSATTDLSNPQVRLGITAPNLDDVLPYKYAFNTTHGTPLYRSVPSKDEMARYEPYLESSKRKKKEEERQRAEELYEETEKEVAAAAAAAAARPSASPPEPGATPVAAVATQASAAEDKAAAVAAAASLGIMAPAPVEEEPEKPWWENVDENGRPRNVTLADLDKDSDATVAKRMVKGFFVAVDKTFGWNGRSWYKTTAGLVAPSDRMYIIKPPSSQGIDFPEGAKSVGFILAKTASKYQFDAEMKSVSVAGSLERFAAFGLTGESHKHKSVVYRKTTEGWWMKGADGTYTELGASPQDLAPGEKWIDVNLSRKTLVAVEGDRPIFAALVSPGRRSKDKKKDHPTLTGVFRIREKHIATTMDGDGTVAGDLPYSIEDVPFVAYYDGSYALHGAFWHSNFGREMSHGCVNLSPLDAKKVFFWSEPRLPRGWHGVWATPENRGTLISIHE</sequence>
<dbReference type="UniPathway" id="UPA00219"/>
<comment type="caution">
    <text evidence="12">The sequence shown here is derived from an EMBL/GenBank/DDBJ whole genome shotgun (WGS) entry which is preliminary data.</text>
</comment>
<dbReference type="EMBL" id="JEME01002378">
    <property type="protein sequence ID" value="KYG04464.1"/>
    <property type="molecule type" value="Genomic_DNA"/>
</dbReference>
<evidence type="ECO:0000256" key="5">
    <source>
        <dbReference type="ARBA" id="ARBA00022984"/>
    </source>
</evidence>
<feature type="domain" description="L,D-TPase catalytic" evidence="11">
    <location>
        <begin position="499"/>
        <end position="641"/>
    </location>
</feature>
<comment type="pathway">
    <text evidence="1 7">Cell wall biogenesis; peptidoglycan biosynthesis.</text>
</comment>
<dbReference type="InterPro" id="IPR005490">
    <property type="entry name" value="LD_TPept_cat_dom"/>
</dbReference>
<keyword evidence="6 7" id="KW-0961">Cell wall biogenesis/degradation</keyword>
<dbReference type="PROSITE" id="PS52029">
    <property type="entry name" value="LD_TPASE"/>
    <property type="match status" value="1"/>
</dbReference>
<dbReference type="SUPFAM" id="SSF141523">
    <property type="entry name" value="L,D-transpeptidase catalytic domain-like"/>
    <property type="match status" value="1"/>
</dbReference>
<keyword evidence="3" id="KW-0808">Transferase</keyword>